<proteinExistence type="inferred from homology"/>
<evidence type="ECO:0000256" key="3">
    <source>
        <dbReference type="ARBA" id="ARBA00023002"/>
    </source>
</evidence>
<organism evidence="4 5">
    <name type="scientific">Chaetomidium leptoderma</name>
    <dbReference type="NCBI Taxonomy" id="669021"/>
    <lineage>
        <taxon>Eukaryota</taxon>
        <taxon>Fungi</taxon>
        <taxon>Dikarya</taxon>
        <taxon>Ascomycota</taxon>
        <taxon>Pezizomycotina</taxon>
        <taxon>Sordariomycetes</taxon>
        <taxon>Sordariomycetidae</taxon>
        <taxon>Sordariales</taxon>
        <taxon>Chaetomiaceae</taxon>
        <taxon>Chaetomidium</taxon>
    </lineage>
</organism>
<keyword evidence="3" id="KW-0560">Oxidoreductase</keyword>
<gene>
    <name evidence="4" type="ORF">C8A00DRAFT_39448</name>
</gene>
<comment type="caution">
    <text evidence="4">The sequence shown here is derived from an EMBL/GenBank/DDBJ whole genome shotgun (WGS) entry which is preliminary data.</text>
</comment>
<dbReference type="Gene3D" id="3.40.50.720">
    <property type="entry name" value="NAD(P)-binding Rossmann-like Domain"/>
    <property type="match status" value="1"/>
</dbReference>
<dbReference type="InterPro" id="IPR036291">
    <property type="entry name" value="NAD(P)-bd_dom_sf"/>
</dbReference>
<dbReference type="PANTHER" id="PTHR24320">
    <property type="entry name" value="RETINOL DEHYDROGENASE"/>
    <property type="match status" value="1"/>
</dbReference>
<reference evidence="4" key="2">
    <citation type="submission" date="2023-05" db="EMBL/GenBank/DDBJ databases">
        <authorList>
            <consortium name="Lawrence Berkeley National Laboratory"/>
            <person name="Steindorff A."/>
            <person name="Hensen N."/>
            <person name="Bonometti L."/>
            <person name="Westerberg I."/>
            <person name="Brannstrom I.O."/>
            <person name="Guillou S."/>
            <person name="Cros-Aarteil S."/>
            <person name="Calhoun S."/>
            <person name="Haridas S."/>
            <person name="Kuo A."/>
            <person name="Mondo S."/>
            <person name="Pangilinan J."/>
            <person name="Riley R."/>
            <person name="Labutti K."/>
            <person name="Andreopoulos B."/>
            <person name="Lipzen A."/>
            <person name="Chen C."/>
            <person name="Yanf M."/>
            <person name="Daum C."/>
            <person name="Ng V."/>
            <person name="Clum A."/>
            <person name="Ohm R."/>
            <person name="Martin F."/>
            <person name="Silar P."/>
            <person name="Natvig D."/>
            <person name="Lalanne C."/>
            <person name="Gautier V."/>
            <person name="Ament-Velasquez S.L."/>
            <person name="Kruys A."/>
            <person name="Hutchinson M.I."/>
            <person name="Powell A.J."/>
            <person name="Barry K."/>
            <person name="Miller A.N."/>
            <person name="Grigoriev I.V."/>
            <person name="Debuchy R."/>
            <person name="Gladieux P."/>
            <person name="Thoren M.H."/>
            <person name="Johannesson H."/>
        </authorList>
    </citation>
    <scope>NUCLEOTIDE SEQUENCE</scope>
    <source>
        <strain evidence="4">CBS 538.74</strain>
    </source>
</reference>
<dbReference type="EMBL" id="MU856840">
    <property type="protein sequence ID" value="KAK4158255.1"/>
    <property type="molecule type" value="Genomic_DNA"/>
</dbReference>
<evidence type="ECO:0000256" key="2">
    <source>
        <dbReference type="ARBA" id="ARBA00022857"/>
    </source>
</evidence>
<dbReference type="AlphaFoldDB" id="A0AAN6ZZZ2"/>
<name>A0AAN6ZZZ2_9PEZI</name>
<dbReference type="SUPFAM" id="SSF51735">
    <property type="entry name" value="NAD(P)-binding Rossmann-fold domains"/>
    <property type="match status" value="1"/>
</dbReference>
<dbReference type="InterPro" id="IPR002347">
    <property type="entry name" value="SDR_fam"/>
</dbReference>
<dbReference type="Pfam" id="PF00106">
    <property type="entry name" value="adh_short"/>
    <property type="match status" value="1"/>
</dbReference>
<evidence type="ECO:0000313" key="5">
    <source>
        <dbReference type="Proteomes" id="UP001302745"/>
    </source>
</evidence>
<protein>
    <submittedName>
        <fullName evidence="4">Oxidoreductase-like protein</fullName>
    </submittedName>
</protein>
<keyword evidence="2" id="KW-0521">NADP</keyword>
<accession>A0AAN6ZZZ2</accession>
<evidence type="ECO:0000256" key="1">
    <source>
        <dbReference type="ARBA" id="ARBA00006484"/>
    </source>
</evidence>
<dbReference type="PANTHER" id="PTHR24320:SF236">
    <property type="entry name" value="SHORT-CHAIN DEHYDROGENASE-RELATED"/>
    <property type="match status" value="1"/>
</dbReference>
<evidence type="ECO:0000313" key="4">
    <source>
        <dbReference type="EMBL" id="KAK4158255.1"/>
    </source>
</evidence>
<dbReference type="Proteomes" id="UP001302745">
    <property type="component" value="Unassembled WGS sequence"/>
</dbReference>
<keyword evidence="5" id="KW-1185">Reference proteome</keyword>
<sequence>MFRAQLSQVFPPEPVFTEADVPPQKGKVFVVTGGASGIGLELTRILKDSSLKLRFNQKGARVYIAGRSEEKAQQAIHNIRAAAPSSSDATGSFGSLEFLQLDLEDLSTIKASAADFKARESKLDVLWNNAGVSQPPLGSVSKQGIELQLATNCLAAATCTDTPGSVRVVWTGSQMMELSAPPEAIIMSELAAPPKDTTRNYVNSKTGNFLLATELARQQQQQQRQQGAATISVSTNPGAASTNMLRHTPWTKYLARPLLYPARLAALTQLYAGVSADVTVAKNGCYVIPWGRISTQLKKDLTDAAKLKEDGGTGRAREFWEFCEDGTASYR</sequence>
<comment type="similarity">
    <text evidence="1">Belongs to the short-chain dehydrogenases/reductases (SDR) family.</text>
</comment>
<dbReference type="GO" id="GO:0016491">
    <property type="term" value="F:oxidoreductase activity"/>
    <property type="evidence" value="ECO:0007669"/>
    <property type="project" value="UniProtKB-KW"/>
</dbReference>
<reference evidence="4" key="1">
    <citation type="journal article" date="2023" name="Mol. Phylogenet. Evol.">
        <title>Genome-scale phylogeny and comparative genomics of the fungal order Sordariales.</title>
        <authorList>
            <person name="Hensen N."/>
            <person name="Bonometti L."/>
            <person name="Westerberg I."/>
            <person name="Brannstrom I.O."/>
            <person name="Guillou S."/>
            <person name="Cros-Aarteil S."/>
            <person name="Calhoun S."/>
            <person name="Haridas S."/>
            <person name="Kuo A."/>
            <person name="Mondo S."/>
            <person name="Pangilinan J."/>
            <person name="Riley R."/>
            <person name="LaButti K."/>
            <person name="Andreopoulos B."/>
            <person name="Lipzen A."/>
            <person name="Chen C."/>
            <person name="Yan M."/>
            <person name="Daum C."/>
            <person name="Ng V."/>
            <person name="Clum A."/>
            <person name="Steindorff A."/>
            <person name="Ohm R.A."/>
            <person name="Martin F."/>
            <person name="Silar P."/>
            <person name="Natvig D.O."/>
            <person name="Lalanne C."/>
            <person name="Gautier V."/>
            <person name="Ament-Velasquez S.L."/>
            <person name="Kruys A."/>
            <person name="Hutchinson M.I."/>
            <person name="Powell A.J."/>
            <person name="Barry K."/>
            <person name="Miller A.N."/>
            <person name="Grigoriev I.V."/>
            <person name="Debuchy R."/>
            <person name="Gladieux P."/>
            <person name="Hiltunen Thoren M."/>
            <person name="Johannesson H."/>
        </authorList>
    </citation>
    <scope>NUCLEOTIDE SEQUENCE</scope>
    <source>
        <strain evidence="4">CBS 538.74</strain>
    </source>
</reference>